<dbReference type="Gene3D" id="1.10.600.10">
    <property type="entry name" value="Farnesyl Diphosphate Synthase"/>
    <property type="match status" value="1"/>
</dbReference>
<accession>A0A097F6Z8</accession>
<reference evidence="4" key="1">
    <citation type="journal article" date="2014" name="J. Exp. Bot.">
        <title>Involvement of multiple phytoene synthase genes in tissue- and cultivar-specific accumulation of carotenoids in loquat.</title>
        <authorList>
            <person name="Fu X."/>
            <person name="Feng C."/>
            <person name="Wang C."/>
            <person name="Yin X."/>
            <person name="Lu P."/>
            <person name="Grierson D."/>
            <person name="Xu C."/>
            <person name="Chen K."/>
        </authorList>
    </citation>
    <scope>NUCLEOTIDE SEQUENCE</scope>
</reference>
<dbReference type="GO" id="GO:0016117">
    <property type="term" value="P:carotenoid biosynthetic process"/>
    <property type="evidence" value="ECO:0007669"/>
    <property type="project" value="UniProtKB-KW"/>
</dbReference>
<gene>
    <name evidence="4" type="primary">PSY3alpha</name>
</gene>
<geneLocation type="plastid" evidence="4"/>
<dbReference type="EMBL" id="KF922368">
    <property type="protein sequence ID" value="AIT18251.1"/>
    <property type="molecule type" value="Genomic_DNA"/>
</dbReference>
<dbReference type="PANTHER" id="PTHR31480">
    <property type="entry name" value="BIFUNCTIONAL LYCOPENE CYCLASE/PHYTOENE SYNTHASE"/>
    <property type="match status" value="1"/>
</dbReference>
<dbReference type="InterPro" id="IPR002060">
    <property type="entry name" value="Squ/phyt_synthse"/>
</dbReference>
<proteinExistence type="predicted"/>
<protein>
    <recommendedName>
        <fullName evidence="2">15-cis-phytoene synthase</fullName>
        <ecNumber evidence="2">2.5.1.32</ecNumber>
    </recommendedName>
</protein>
<dbReference type="SUPFAM" id="SSF48576">
    <property type="entry name" value="Terpenoid synthases"/>
    <property type="match status" value="1"/>
</dbReference>
<name>A0A097F6Z8_9ROSA</name>
<comment type="catalytic activity">
    <reaction evidence="1">
        <text>2 (2E,6E,10E)-geranylgeranyl diphosphate = 15-cis-phytoene + 2 diphosphate</text>
        <dbReference type="Rhea" id="RHEA:34475"/>
        <dbReference type="ChEBI" id="CHEBI:27787"/>
        <dbReference type="ChEBI" id="CHEBI:33019"/>
        <dbReference type="ChEBI" id="CHEBI:58756"/>
        <dbReference type="EC" id="2.5.1.32"/>
    </reaction>
</comment>
<evidence type="ECO:0000256" key="2">
    <source>
        <dbReference type="ARBA" id="ARBA00012396"/>
    </source>
</evidence>
<keyword evidence="3" id="KW-0125">Carotenoid biosynthesis</keyword>
<organism evidence="4">
    <name type="scientific">Eriobotrya japonica</name>
    <dbReference type="NCBI Taxonomy" id="32224"/>
    <lineage>
        <taxon>Eukaryota</taxon>
        <taxon>Viridiplantae</taxon>
        <taxon>Streptophyta</taxon>
        <taxon>Embryophyta</taxon>
        <taxon>Tracheophyta</taxon>
        <taxon>Spermatophyta</taxon>
        <taxon>Magnoliopsida</taxon>
        <taxon>eudicotyledons</taxon>
        <taxon>Gunneridae</taxon>
        <taxon>Pentapetalae</taxon>
        <taxon>rosids</taxon>
        <taxon>fabids</taxon>
        <taxon>Rosales</taxon>
        <taxon>Rosaceae</taxon>
        <taxon>Amygdaloideae</taxon>
        <taxon>Maleae</taxon>
        <taxon>Eriobotrya</taxon>
    </lineage>
</organism>
<sequence length="189" mass="21674">MCSTISFAGKTYIGESNGRIRRRKSMVTAAKAQVITAPKQRSRPVFPELSIQGIPLADLHVQEIVQRQSQTRSVDGEGGRRRPRFNPSFLEEAYERCKNLCAEYAKTFYLGTLLMTEERQKAIWAIYVWCRRTDELVDGPNSGYMSSEVLDRWEQRLEDIFEGRPYDILDAALTNTVSNFPLDIKERSA</sequence>
<evidence type="ECO:0000313" key="4">
    <source>
        <dbReference type="EMBL" id="AIT18251.1"/>
    </source>
</evidence>
<dbReference type="EC" id="2.5.1.32" evidence="2"/>
<dbReference type="GO" id="GO:0046905">
    <property type="term" value="F:15-cis-phytoene synthase activity"/>
    <property type="evidence" value="ECO:0007669"/>
    <property type="project" value="UniProtKB-EC"/>
</dbReference>
<dbReference type="AlphaFoldDB" id="A0A097F6Z8"/>
<dbReference type="Pfam" id="PF00494">
    <property type="entry name" value="SQS_PSY"/>
    <property type="match status" value="1"/>
</dbReference>
<evidence type="ECO:0000256" key="3">
    <source>
        <dbReference type="ARBA" id="ARBA00022746"/>
    </source>
</evidence>
<dbReference type="InterPro" id="IPR008949">
    <property type="entry name" value="Isoprenoid_synthase_dom_sf"/>
</dbReference>
<keyword evidence="4" id="KW-0934">Plastid</keyword>
<evidence type="ECO:0000256" key="1">
    <source>
        <dbReference type="ARBA" id="ARBA00001805"/>
    </source>
</evidence>